<dbReference type="OrthoDB" id="1897642at2759"/>
<evidence type="ECO:0000256" key="11">
    <source>
        <dbReference type="ARBA" id="ARBA00023128"/>
    </source>
</evidence>
<feature type="region of interest" description="Disordered" evidence="13">
    <location>
        <begin position="59"/>
        <end position="92"/>
    </location>
</feature>
<evidence type="ECO:0000256" key="3">
    <source>
        <dbReference type="ARBA" id="ARBA00013107"/>
    </source>
</evidence>
<name>A0A9P6KFK3_9FUNG</name>
<reference evidence="14" key="1">
    <citation type="journal article" date="2020" name="Fungal Divers.">
        <title>Resolving the Mortierellaceae phylogeny through synthesis of multi-gene phylogenetics and phylogenomics.</title>
        <authorList>
            <person name="Vandepol N."/>
            <person name="Liber J."/>
            <person name="Desiro A."/>
            <person name="Na H."/>
            <person name="Kennedy M."/>
            <person name="Barry K."/>
            <person name="Grigoriev I.V."/>
            <person name="Miller A.N."/>
            <person name="O'Donnell K."/>
            <person name="Stajich J.E."/>
            <person name="Bonito G."/>
        </authorList>
    </citation>
    <scope>NUCLEOTIDE SEQUENCE</scope>
    <source>
        <strain evidence="14">KOD1015</strain>
    </source>
</reference>
<dbReference type="GO" id="GO:0008199">
    <property type="term" value="F:ferric iron binding"/>
    <property type="evidence" value="ECO:0007669"/>
    <property type="project" value="InterPro"/>
</dbReference>
<dbReference type="NCBIfam" id="TIGR03422">
    <property type="entry name" value="mito_frataxin"/>
    <property type="match status" value="1"/>
</dbReference>
<dbReference type="SUPFAM" id="SSF55387">
    <property type="entry name" value="Frataxin/Nqo15-like"/>
    <property type="match status" value="1"/>
</dbReference>
<accession>A0A9P6KFK3</accession>
<dbReference type="Pfam" id="PF01491">
    <property type="entry name" value="Frataxin_Cyay"/>
    <property type="match status" value="1"/>
</dbReference>
<dbReference type="EC" id="1.16.3.1" evidence="3"/>
<dbReference type="NCBIfam" id="TIGR03421">
    <property type="entry name" value="FeS_CyaY"/>
    <property type="match status" value="1"/>
</dbReference>
<dbReference type="InterPro" id="IPR020895">
    <property type="entry name" value="Frataxin_CS"/>
</dbReference>
<dbReference type="GO" id="GO:0008198">
    <property type="term" value="F:ferrous iron binding"/>
    <property type="evidence" value="ECO:0007669"/>
    <property type="project" value="TreeGrafter"/>
</dbReference>
<keyword evidence="15" id="KW-1185">Reference proteome</keyword>
<comment type="subcellular location">
    <subcellularLocation>
        <location evidence="1">Mitochondrion</location>
    </subcellularLocation>
</comment>
<proteinExistence type="inferred from homology"/>
<evidence type="ECO:0000256" key="2">
    <source>
        <dbReference type="ARBA" id="ARBA00008183"/>
    </source>
</evidence>
<dbReference type="Proteomes" id="UP000780801">
    <property type="component" value="Unassembled WGS sequence"/>
</dbReference>
<keyword evidence="10" id="KW-0406">Ion transport</keyword>
<comment type="catalytic activity">
    <reaction evidence="12">
        <text>4 Fe(2+) + O2 + 4 H(+) = 4 Fe(3+) + 2 H2O</text>
        <dbReference type="Rhea" id="RHEA:11148"/>
        <dbReference type="ChEBI" id="CHEBI:15377"/>
        <dbReference type="ChEBI" id="CHEBI:15378"/>
        <dbReference type="ChEBI" id="CHEBI:15379"/>
        <dbReference type="ChEBI" id="CHEBI:29033"/>
        <dbReference type="ChEBI" id="CHEBI:29034"/>
        <dbReference type="EC" id="1.16.3.1"/>
    </reaction>
</comment>
<gene>
    <name evidence="14" type="primary">FRR4</name>
    <name evidence="14" type="ORF">BGW38_008765</name>
</gene>
<dbReference type="GO" id="GO:0005739">
    <property type="term" value="C:mitochondrion"/>
    <property type="evidence" value="ECO:0007669"/>
    <property type="project" value="UniProtKB-SubCell"/>
</dbReference>
<evidence type="ECO:0000256" key="9">
    <source>
        <dbReference type="ARBA" id="ARBA00023004"/>
    </source>
</evidence>
<dbReference type="GO" id="GO:0006826">
    <property type="term" value="P:iron ion transport"/>
    <property type="evidence" value="ECO:0007669"/>
    <property type="project" value="UniProtKB-KW"/>
</dbReference>
<dbReference type="InterPro" id="IPR002908">
    <property type="entry name" value="Frataxin/CyaY"/>
</dbReference>
<dbReference type="GO" id="GO:0016226">
    <property type="term" value="P:iron-sulfur cluster assembly"/>
    <property type="evidence" value="ECO:0007669"/>
    <property type="project" value="InterPro"/>
</dbReference>
<dbReference type="PROSITE" id="PS01344">
    <property type="entry name" value="FRATAXIN_1"/>
    <property type="match status" value="1"/>
</dbReference>
<evidence type="ECO:0000256" key="10">
    <source>
        <dbReference type="ARBA" id="ARBA00023065"/>
    </source>
</evidence>
<keyword evidence="8" id="KW-0560">Oxidoreductase</keyword>
<evidence type="ECO:0000256" key="6">
    <source>
        <dbReference type="ARBA" id="ARBA00022496"/>
    </source>
</evidence>
<keyword evidence="6" id="KW-0410">Iron transport</keyword>
<comment type="similarity">
    <text evidence="2">Belongs to the frataxin family.</text>
</comment>
<evidence type="ECO:0000256" key="1">
    <source>
        <dbReference type="ARBA" id="ARBA00004173"/>
    </source>
</evidence>
<dbReference type="GO" id="GO:0006879">
    <property type="term" value="P:intracellular iron ion homeostasis"/>
    <property type="evidence" value="ECO:0007669"/>
    <property type="project" value="UniProtKB-KW"/>
</dbReference>
<feature type="compositionally biased region" description="Polar residues" evidence="13">
    <location>
        <begin position="76"/>
        <end position="92"/>
    </location>
</feature>
<keyword evidence="7" id="KW-0809">Transit peptide</keyword>
<dbReference type="PANTHER" id="PTHR16821">
    <property type="entry name" value="FRATAXIN"/>
    <property type="match status" value="1"/>
</dbReference>
<evidence type="ECO:0000256" key="12">
    <source>
        <dbReference type="ARBA" id="ARBA00047990"/>
    </source>
</evidence>
<dbReference type="GO" id="GO:0034986">
    <property type="term" value="F:iron chaperone activity"/>
    <property type="evidence" value="ECO:0007669"/>
    <property type="project" value="TreeGrafter"/>
</dbReference>
<evidence type="ECO:0000256" key="8">
    <source>
        <dbReference type="ARBA" id="ARBA00023002"/>
    </source>
</evidence>
<dbReference type="CDD" id="cd00503">
    <property type="entry name" value="Frataxin"/>
    <property type="match status" value="1"/>
</dbReference>
<keyword evidence="11" id="KW-0496">Mitochondrion</keyword>
<keyword evidence="4" id="KW-0409">Iron storage</keyword>
<dbReference type="SMART" id="SM01219">
    <property type="entry name" value="Frataxin_Cyay"/>
    <property type="match status" value="1"/>
</dbReference>
<protein>
    <recommendedName>
        <fullName evidence="3">ferroxidase</fullName>
        <ecNumber evidence="3">1.16.3.1</ecNumber>
    </recommendedName>
</protein>
<dbReference type="EMBL" id="JAABOA010000614">
    <property type="protein sequence ID" value="KAF9583719.1"/>
    <property type="molecule type" value="Genomic_DNA"/>
</dbReference>
<comment type="caution">
    <text evidence="14">The sequence shown here is derived from an EMBL/GenBank/DDBJ whole genome shotgun (WGS) entry which is preliminary data.</text>
</comment>
<dbReference type="GO" id="GO:0004322">
    <property type="term" value="F:ferroxidase activity"/>
    <property type="evidence" value="ECO:0007669"/>
    <property type="project" value="UniProtKB-EC"/>
</dbReference>
<dbReference type="GO" id="GO:0051537">
    <property type="term" value="F:2 iron, 2 sulfur cluster binding"/>
    <property type="evidence" value="ECO:0007669"/>
    <property type="project" value="TreeGrafter"/>
</dbReference>
<dbReference type="InterPro" id="IPR036524">
    <property type="entry name" value="Frataxin/CyaY_sf"/>
</dbReference>
<dbReference type="AlphaFoldDB" id="A0A9P6KFK3"/>
<dbReference type="PRINTS" id="PR00904">
    <property type="entry name" value="FRATAXIN"/>
</dbReference>
<evidence type="ECO:0000256" key="4">
    <source>
        <dbReference type="ARBA" id="ARBA00022434"/>
    </source>
</evidence>
<evidence type="ECO:0000256" key="5">
    <source>
        <dbReference type="ARBA" id="ARBA00022448"/>
    </source>
</evidence>
<evidence type="ECO:0000256" key="13">
    <source>
        <dbReference type="SAM" id="MobiDB-lite"/>
    </source>
</evidence>
<keyword evidence="9" id="KW-0408">Iron</keyword>
<evidence type="ECO:0000313" key="14">
    <source>
        <dbReference type="EMBL" id="KAF9583719.1"/>
    </source>
</evidence>
<keyword evidence="5" id="KW-0813">Transport</keyword>
<dbReference type="PROSITE" id="PS50810">
    <property type="entry name" value="FRATAXIN_2"/>
    <property type="match status" value="1"/>
</dbReference>
<dbReference type="InterPro" id="IPR017789">
    <property type="entry name" value="Frataxin"/>
</dbReference>
<dbReference type="PANTHER" id="PTHR16821:SF2">
    <property type="entry name" value="FRATAXIN, MITOCHONDRIAL"/>
    <property type="match status" value="1"/>
</dbReference>
<dbReference type="Gene3D" id="3.30.920.10">
    <property type="entry name" value="Frataxin/CyaY"/>
    <property type="match status" value="1"/>
</dbReference>
<evidence type="ECO:0000256" key="7">
    <source>
        <dbReference type="ARBA" id="ARBA00022946"/>
    </source>
</evidence>
<organism evidence="14 15">
    <name type="scientific">Lunasporangiospora selenospora</name>
    <dbReference type="NCBI Taxonomy" id="979761"/>
    <lineage>
        <taxon>Eukaryota</taxon>
        <taxon>Fungi</taxon>
        <taxon>Fungi incertae sedis</taxon>
        <taxon>Mucoromycota</taxon>
        <taxon>Mortierellomycotina</taxon>
        <taxon>Mortierellomycetes</taxon>
        <taxon>Mortierellales</taxon>
        <taxon>Mortierellaceae</taxon>
        <taxon>Lunasporangiospora</taxon>
    </lineage>
</organism>
<sequence length="212" mass="23693">MAFTTLGLSRTVLAKTALSESSRAAAPCIRSTARRMPFLQSRPLSTSLPSRISSCRHSRFTSLPSSPAHSIVPSRLYTSSKSSTPGPQYSISDVSEDEYHTISDSTMDRMVEYFEDLGDEHEIPGYDVEYQSGVMTLKLGAKGTYVVNKQPPNKQLWLSSPTSGPKRYDYDTEHHVWFYNRDHHSLKYLLDTEITKALGLEIDIPMDGPPDA</sequence>
<evidence type="ECO:0000313" key="15">
    <source>
        <dbReference type="Proteomes" id="UP000780801"/>
    </source>
</evidence>